<organism evidence="1">
    <name type="scientific">Anguilla anguilla</name>
    <name type="common">European freshwater eel</name>
    <name type="synonym">Muraena anguilla</name>
    <dbReference type="NCBI Taxonomy" id="7936"/>
    <lineage>
        <taxon>Eukaryota</taxon>
        <taxon>Metazoa</taxon>
        <taxon>Chordata</taxon>
        <taxon>Craniata</taxon>
        <taxon>Vertebrata</taxon>
        <taxon>Euteleostomi</taxon>
        <taxon>Actinopterygii</taxon>
        <taxon>Neopterygii</taxon>
        <taxon>Teleostei</taxon>
        <taxon>Anguilliformes</taxon>
        <taxon>Anguillidae</taxon>
        <taxon>Anguilla</taxon>
    </lineage>
</organism>
<dbReference type="AlphaFoldDB" id="A0A0E9RXP1"/>
<accession>A0A0E9RXP1</accession>
<name>A0A0E9RXP1_ANGAN</name>
<evidence type="ECO:0000313" key="1">
    <source>
        <dbReference type="EMBL" id="JAH33627.1"/>
    </source>
</evidence>
<reference evidence="1" key="2">
    <citation type="journal article" date="2015" name="Fish Shellfish Immunol.">
        <title>Early steps in the European eel (Anguilla anguilla)-Vibrio vulnificus interaction in the gills: Role of the RtxA13 toxin.</title>
        <authorList>
            <person name="Callol A."/>
            <person name="Pajuelo D."/>
            <person name="Ebbesson L."/>
            <person name="Teles M."/>
            <person name="MacKenzie S."/>
            <person name="Amaro C."/>
        </authorList>
    </citation>
    <scope>NUCLEOTIDE SEQUENCE</scope>
</reference>
<dbReference type="EMBL" id="GBXM01074950">
    <property type="protein sequence ID" value="JAH33627.1"/>
    <property type="molecule type" value="Transcribed_RNA"/>
</dbReference>
<sequence>MIHFYLYTPADKTHSRSLCHLQLSISLSASF</sequence>
<reference evidence="1" key="1">
    <citation type="submission" date="2014-11" db="EMBL/GenBank/DDBJ databases">
        <authorList>
            <person name="Amaro Gonzalez C."/>
        </authorList>
    </citation>
    <scope>NUCLEOTIDE SEQUENCE</scope>
</reference>
<proteinExistence type="predicted"/>
<protein>
    <submittedName>
        <fullName evidence="1">Uncharacterized protein</fullName>
    </submittedName>
</protein>